<keyword evidence="10" id="KW-1185">Reference proteome</keyword>
<dbReference type="CDD" id="cd07723">
    <property type="entry name" value="hydroxyacylglutathione_hydrolase_MBL-fold"/>
    <property type="match status" value="1"/>
</dbReference>
<comment type="caution">
    <text evidence="9">The sequence shown here is derived from an EMBL/GenBank/DDBJ whole genome shotgun (WGS) entry which is preliminary data.</text>
</comment>
<keyword evidence="5 7" id="KW-0378">Hydrolase</keyword>
<dbReference type="PANTHER" id="PTHR43705:SF1">
    <property type="entry name" value="HYDROXYACYLGLUTATHIONE HYDROLASE GLOB"/>
    <property type="match status" value="1"/>
</dbReference>
<dbReference type="OrthoDB" id="9802248at2"/>
<feature type="binding site" evidence="7">
    <location>
        <position position="57"/>
    </location>
    <ligand>
        <name>Zn(2+)</name>
        <dbReference type="ChEBI" id="CHEBI:29105"/>
        <label>2</label>
    </ligand>
</feature>
<feature type="binding site" evidence="7">
    <location>
        <position position="172"/>
    </location>
    <ligand>
        <name>Zn(2+)</name>
        <dbReference type="ChEBI" id="CHEBI:29105"/>
        <label>2</label>
    </ligand>
</feature>
<dbReference type="SMART" id="SM00849">
    <property type="entry name" value="Lactamase_B"/>
    <property type="match status" value="1"/>
</dbReference>
<dbReference type="InterPro" id="IPR050110">
    <property type="entry name" value="Glyoxalase_II_hydrolase"/>
</dbReference>
<feature type="binding site" evidence="7">
    <location>
        <position position="108"/>
    </location>
    <ligand>
        <name>Zn(2+)</name>
        <dbReference type="ChEBI" id="CHEBI:29105"/>
        <label>1</label>
    </ligand>
</feature>
<reference evidence="9 10" key="1">
    <citation type="journal article" date="2015" name="Antonie Van Leeuwenhoek">
        <title>Lampropedia puyangensis sp. nov., isolated from symptomatic bark of Populus ? euramericana canker and emended description of Lampropedia hyalina (Ehrenberg 1832) Lee et al. 2004.</title>
        <authorList>
            <person name="Li Y."/>
            <person name="Wang T."/>
            <person name="Piao C.G."/>
            <person name="Wang L.F."/>
            <person name="Tian G.Z."/>
            <person name="Zhu T.H."/>
            <person name="Guo M.W."/>
        </authorList>
    </citation>
    <scope>NUCLEOTIDE SEQUENCE [LARGE SCALE GENOMIC DNA]</scope>
    <source>
        <strain evidence="9 10">2-bin</strain>
    </source>
</reference>
<comment type="cofactor">
    <cofactor evidence="7">
        <name>Zn(2+)</name>
        <dbReference type="ChEBI" id="CHEBI:29105"/>
    </cofactor>
    <text evidence="7">Binds 2 Zn(2+) ions per subunit.</text>
</comment>
<organism evidence="9 10">
    <name type="scientific">Lampropedia puyangensis</name>
    <dbReference type="NCBI Taxonomy" id="1330072"/>
    <lineage>
        <taxon>Bacteria</taxon>
        <taxon>Pseudomonadati</taxon>
        <taxon>Pseudomonadota</taxon>
        <taxon>Betaproteobacteria</taxon>
        <taxon>Burkholderiales</taxon>
        <taxon>Comamonadaceae</taxon>
        <taxon>Lampropedia</taxon>
    </lineage>
</organism>
<dbReference type="InterPro" id="IPR032282">
    <property type="entry name" value="HAGH_C"/>
</dbReference>
<dbReference type="Pfam" id="PF00753">
    <property type="entry name" value="Lactamase_B"/>
    <property type="match status" value="1"/>
</dbReference>
<dbReference type="Pfam" id="PF16123">
    <property type="entry name" value="HAGH_C"/>
    <property type="match status" value="1"/>
</dbReference>
<comment type="function">
    <text evidence="7">Thiolesterase that catalyzes the hydrolysis of S-D-lactoyl-glutathione to form glutathione and D-lactic acid.</text>
</comment>
<feature type="binding site" evidence="7">
    <location>
        <position position="134"/>
    </location>
    <ligand>
        <name>Zn(2+)</name>
        <dbReference type="ChEBI" id="CHEBI:29105"/>
        <label>1</label>
    </ligand>
</feature>
<evidence type="ECO:0000256" key="6">
    <source>
        <dbReference type="ARBA" id="ARBA00022833"/>
    </source>
</evidence>
<dbReference type="GO" id="GO:0019243">
    <property type="term" value="P:methylglyoxal catabolic process to D-lactate via S-lactoyl-glutathione"/>
    <property type="evidence" value="ECO:0007669"/>
    <property type="project" value="UniProtKB-UniRule"/>
</dbReference>
<sequence length="260" mass="28022">MHLRPISAFSDNYIWMMDDGHQAVVVDPGDAAPVQAVLQELGLVLQSIVVTHHHADHTGGVSALKSHFGATVYGPAGEVIADVDVHLRGGDTFSLLGHTSQVIAVPGHTAGHIAYYLPEVALDDGAAPVLFCGDTLFSAGCGRLFEGTPAQMLNALDALAALPHATRVYAAHEYTLSNMRFAAVVEPDNRDLQAALRQAQQLRAQGAPTLPSSLDLELAINPFLRSRLPNVRKAIQAHADQSCDLDEQWFAALREWKDHF</sequence>
<feature type="binding site" evidence="7">
    <location>
        <position position="54"/>
    </location>
    <ligand>
        <name>Zn(2+)</name>
        <dbReference type="ChEBI" id="CHEBI:29105"/>
        <label>1</label>
    </ligand>
</feature>
<dbReference type="SUPFAM" id="SSF56281">
    <property type="entry name" value="Metallo-hydrolase/oxidoreductase"/>
    <property type="match status" value="1"/>
</dbReference>
<dbReference type="PIRSF" id="PIRSF005457">
    <property type="entry name" value="Glx"/>
    <property type="match status" value="1"/>
</dbReference>
<proteinExistence type="inferred from homology"/>
<dbReference type="HAMAP" id="MF_01374">
    <property type="entry name" value="Glyoxalase_2"/>
    <property type="match status" value="1"/>
</dbReference>
<evidence type="ECO:0000256" key="1">
    <source>
        <dbReference type="ARBA" id="ARBA00001623"/>
    </source>
</evidence>
<dbReference type="Proteomes" id="UP000308917">
    <property type="component" value="Unassembled WGS sequence"/>
</dbReference>
<feature type="binding site" evidence="7">
    <location>
        <position position="56"/>
    </location>
    <ligand>
        <name>Zn(2+)</name>
        <dbReference type="ChEBI" id="CHEBI:29105"/>
        <label>2</label>
    </ligand>
</feature>
<evidence type="ECO:0000259" key="8">
    <source>
        <dbReference type="SMART" id="SM00849"/>
    </source>
</evidence>
<evidence type="ECO:0000256" key="2">
    <source>
        <dbReference type="ARBA" id="ARBA00004963"/>
    </source>
</evidence>
<comment type="pathway">
    <text evidence="2 7">Secondary metabolite metabolism; methylglyoxal degradation; (R)-lactate from methylglyoxal: step 2/2.</text>
</comment>
<dbReference type="AlphaFoldDB" id="A0A4V4GRL0"/>
<dbReference type="UniPathway" id="UPA00619">
    <property type="reaction ID" value="UER00676"/>
</dbReference>
<dbReference type="GO" id="GO:0004416">
    <property type="term" value="F:hydroxyacylglutathione hydrolase activity"/>
    <property type="evidence" value="ECO:0007669"/>
    <property type="project" value="UniProtKB-UniRule"/>
</dbReference>
<evidence type="ECO:0000256" key="5">
    <source>
        <dbReference type="ARBA" id="ARBA00022801"/>
    </source>
</evidence>
<dbReference type="EMBL" id="STFG01000009">
    <property type="protein sequence ID" value="THU00986.1"/>
    <property type="molecule type" value="Genomic_DNA"/>
</dbReference>
<comment type="catalytic activity">
    <reaction evidence="1 7">
        <text>an S-(2-hydroxyacyl)glutathione + H2O = a 2-hydroxy carboxylate + glutathione + H(+)</text>
        <dbReference type="Rhea" id="RHEA:21864"/>
        <dbReference type="ChEBI" id="CHEBI:15377"/>
        <dbReference type="ChEBI" id="CHEBI:15378"/>
        <dbReference type="ChEBI" id="CHEBI:57925"/>
        <dbReference type="ChEBI" id="CHEBI:58896"/>
        <dbReference type="ChEBI" id="CHEBI:71261"/>
        <dbReference type="EC" id="3.1.2.6"/>
    </reaction>
</comment>
<dbReference type="RefSeq" id="WP_136573505.1">
    <property type="nucleotide sequence ID" value="NZ_STFG01000009.1"/>
</dbReference>
<dbReference type="InterPro" id="IPR017782">
    <property type="entry name" value="Hydroxyacylglutathione_Hdrlase"/>
</dbReference>
<dbReference type="PANTHER" id="PTHR43705">
    <property type="entry name" value="HYDROXYACYLGLUTATHIONE HYDROLASE"/>
    <property type="match status" value="1"/>
</dbReference>
<dbReference type="InterPro" id="IPR035680">
    <property type="entry name" value="Clx_II_MBL"/>
</dbReference>
<accession>A0A4V4GRL0</accession>
<evidence type="ECO:0000256" key="7">
    <source>
        <dbReference type="HAMAP-Rule" id="MF_01374"/>
    </source>
</evidence>
<dbReference type="NCBIfam" id="TIGR03413">
    <property type="entry name" value="GSH_gloB"/>
    <property type="match status" value="1"/>
</dbReference>
<evidence type="ECO:0000313" key="10">
    <source>
        <dbReference type="Proteomes" id="UP000308917"/>
    </source>
</evidence>
<evidence type="ECO:0000256" key="3">
    <source>
        <dbReference type="ARBA" id="ARBA00006759"/>
    </source>
</evidence>
<evidence type="ECO:0000256" key="4">
    <source>
        <dbReference type="ARBA" id="ARBA00022723"/>
    </source>
</evidence>
<dbReference type="InterPro" id="IPR036866">
    <property type="entry name" value="RibonucZ/Hydroxyglut_hydro"/>
</dbReference>
<dbReference type="EC" id="3.1.2.6" evidence="7"/>
<name>A0A4V4GRL0_9BURK</name>
<dbReference type="Gene3D" id="3.60.15.10">
    <property type="entry name" value="Ribonuclease Z/Hydroxyacylglutathione hydrolase-like"/>
    <property type="match status" value="1"/>
</dbReference>
<evidence type="ECO:0000313" key="9">
    <source>
        <dbReference type="EMBL" id="THU00986.1"/>
    </source>
</evidence>
<feature type="binding site" evidence="7">
    <location>
        <position position="52"/>
    </location>
    <ligand>
        <name>Zn(2+)</name>
        <dbReference type="ChEBI" id="CHEBI:29105"/>
        <label>1</label>
    </ligand>
</feature>
<dbReference type="InterPro" id="IPR001279">
    <property type="entry name" value="Metallo-B-lactamas"/>
</dbReference>
<feature type="binding site" evidence="7">
    <location>
        <position position="134"/>
    </location>
    <ligand>
        <name>Zn(2+)</name>
        <dbReference type="ChEBI" id="CHEBI:29105"/>
        <label>2</label>
    </ligand>
</feature>
<comment type="subunit">
    <text evidence="7">Monomer.</text>
</comment>
<comment type="similarity">
    <text evidence="3 7">Belongs to the metallo-beta-lactamase superfamily. Glyoxalase II family.</text>
</comment>
<keyword evidence="4 7" id="KW-0479">Metal-binding</keyword>
<feature type="domain" description="Metallo-beta-lactamase" evidence="8">
    <location>
        <begin position="11"/>
        <end position="172"/>
    </location>
</feature>
<keyword evidence="6 7" id="KW-0862">Zinc</keyword>
<gene>
    <name evidence="7 9" type="primary">gloB</name>
    <name evidence="9" type="ORF">E9531_09345</name>
</gene>
<protein>
    <recommendedName>
        <fullName evidence="7">Hydroxyacylglutathione hydrolase</fullName>
        <ecNumber evidence="7">3.1.2.6</ecNumber>
    </recommendedName>
    <alternativeName>
        <fullName evidence="7">Glyoxalase II</fullName>
        <shortName evidence="7">Glx II</shortName>
    </alternativeName>
</protein>
<dbReference type="GO" id="GO:0046872">
    <property type="term" value="F:metal ion binding"/>
    <property type="evidence" value="ECO:0007669"/>
    <property type="project" value="UniProtKB-KW"/>
</dbReference>